<protein>
    <submittedName>
        <fullName evidence="2">Uncharacterized protein</fullName>
    </submittedName>
</protein>
<dbReference type="EMBL" id="JACHZG010000001">
    <property type="protein sequence ID" value="MBB3327728.1"/>
    <property type="molecule type" value="Genomic_DNA"/>
</dbReference>
<sequence length="798" mass="85901">MSLLAEHETEHPPETPLENTAPTGPTVEVFGIRHHGPGSARSLVAALDAYNPDCVLVEGPPDADALLRFVGDEDLVPPVALLAYAPEEPRVASFWPFAGFSPEWQAIRWARRHDVEVGFCDLPASATLAPRERTLLDEADDAPDDETADAEDDVDGPSAVDLLLSGPAATGPDAAARRRLASRDPLAALAQAGGYDDAERWWEDVVEGRLDGSSPFPLVLEAMGELRRLVGQRRGRHAENEARREAYMRQTIRAALKRGRTRVAVVCGAWHAPVLTAPLGPAAPDARLLRGLPKRKVVCTWVPWTHRRLAAASGYGAGITSPGWYAHLFEAPDVPVTRWLTAVAGELRTRDLPVSSASVIEAVRLAETLATLRGRPLAGLSEVTDATRAVLCDGDELALRYVTERLVVGERLGDVPASVPTVPLEADLVATTRRLRLKREPAARALDLDLRRGIDRERSQLFHRLRLLDLGWAQPATSDVQATGTFRETWRLAWQPELAVSVVEAAVWGTTVESAATARVESVVAGQSLVELARTVERCLLAALPDALARLLEACADQAARDADVEHLMEALPALARAARYGDVRGTDTGALRQTAEVLVRRTCAGLGRATTGLDDESAVRVRDLVDAVHAAVGLLAQEGDGDVRREWLATLRGLADRRDLAPLLQGRLTRLLVDAELVDDAPARLHRALSYGSPAATKAAWVEGFFTDGAVLLVHDPALRTLLDGWVSSLADAEFVDVLPLVRRTFGTFSPAQRRSLAQRLAHGDPVPASAAADRLTALAGPALATVETILAAGRHD</sequence>
<dbReference type="Proteomes" id="UP000565572">
    <property type="component" value="Unassembled WGS sequence"/>
</dbReference>
<dbReference type="Pfam" id="PF18934">
    <property type="entry name" value="DUF5682"/>
    <property type="match status" value="1"/>
</dbReference>
<proteinExistence type="predicted"/>
<dbReference type="InterPro" id="IPR050458">
    <property type="entry name" value="LolB"/>
</dbReference>
<dbReference type="PANTHER" id="PTHR30634:SF14">
    <property type="match status" value="1"/>
</dbReference>
<dbReference type="AlphaFoldDB" id="A0A7W5P7P3"/>
<dbReference type="InterPro" id="IPR043737">
    <property type="entry name" value="DUF5682"/>
</dbReference>
<feature type="region of interest" description="Disordered" evidence="1">
    <location>
        <begin position="1"/>
        <end position="28"/>
    </location>
</feature>
<name>A0A7W5P7P3_9ACTN</name>
<comment type="caution">
    <text evidence="2">The sequence shown here is derived from an EMBL/GenBank/DDBJ whole genome shotgun (WGS) entry which is preliminary data.</text>
</comment>
<feature type="region of interest" description="Disordered" evidence="1">
    <location>
        <begin position="141"/>
        <end position="168"/>
    </location>
</feature>
<evidence type="ECO:0000256" key="1">
    <source>
        <dbReference type="SAM" id="MobiDB-lite"/>
    </source>
</evidence>
<evidence type="ECO:0000313" key="2">
    <source>
        <dbReference type="EMBL" id="MBB3327728.1"/>
    </source>
</evidence>
<dbReference type="RefSeq" id="WP_198423393.1">
    <property type="nucleotide sequence ID" value="NZ_JACHZG010000001.1"/>
</dbReference>
<gene>
    <name evidence="2" type="ORF">FHX39_002672</name>
</gene>
<organism evidence="2 3">
    <name type="scientific">Microlunatus antarcticus</name>
    <dbReference type="NCBI Taxonomy" id="53388"/>
    <lineage>
        <taxon>Bacteria</taxon>
        <taxon>Bacillati</taxon>
        <taxon>Actinomycetota</taxon>
        <taxon>Actinomycetes</taxon>
        <taxon>Propionibacteriales</taxon>
        <taxon>Propionibacteriaceae</taxon>
        <taxon>Microlunatus</taxon>
    </lineage>
</organism>
<reference evidence="2 3" key="1">
    <citation type="submission" date="2020-08" db="EMBL/GenBank/DDBJ databases">
        <title>Sequencing the genomes of 1000 actinobacteria strains.</title>
        <authorList>
            <person name="Klenk H.-P."/>
        </authorList>
    </citation>
    <scope>NUCLEOTIDE SEQUENCE [LARGE SCALE GENOMIC DNA]</scope>
    <source>
        <strain evidence="2 3">DSM 11053</strain>
    </source>
</reference>
<feature type="compositionally biased region" description="Basic and acidic residues" evidence="1">
    <location>
        <begin position="1"/>
        <end position="13"/>
    </location>
</feature>
<evidence type="ECO:0000313" key="3">
    <source>
        <dbReference type="Proteomes" id="UP000565572"/>
    </source>
</evidence>
<accession>A0A7W5P7P3</accession>
<dbReference type="PANTHER" id="PTHR30634">
    <property type="entry name" value="OUTER MEMBRANE LOLAB LIPOPROTEIN INSERTION APPARATUS"/>
    <property type="match status" value="1"/>
</dbReference>
<keyword evidence="3" id="KW-1185">Reference proteome</keyword>
<feature type="compositionally biased region" description="Acidic residues" evidence="1">
    <location>
        <begin position="141"/>
        <end position="155"/>
    </location>
</feature>